<dbReference type="PANTHER" id="PTHR35149:SF2">
    <property type="entry name" value="DUF262 DOMAIN-CONTAINING PROTEIN"/>
    <property type="match status" value="1"/>
</dbReference>
<feature type="domain" description="GmrSD restriction endonucleases N-terminal" evidence="1">
    <location>
        <begin position="8"/>
        <end position="222"/>
    </location>
</feature>
<dbReference type="AlphaFoldDB" id="A0A844GZD4"/>
<gene>
    <name evidence="3" type="ORF">GGC33_15640</name>
</gene>
<comment type="caution">
    <text evidence="3">The sequence shown here is derived from an EMBL/GenBank/DDBJ whole genome shotgun (WGS) entry which is preliminary data.</text>
</comment>
<dbReference type="RefSeq" id="WP_155084555.1">
    <property type="nucleotide sequence ID" value="NZ_WMIA01000026.1"/>
</dbReference>
<feature type="domain" description="GmrSD restriction endonucleases C-terminal" evidence="2">
    <location>
        <begin position="405"/>
        <end position="539"/>
    </location>
</feature>
<evidence type="ECO:0000259" key="1">
    <source>
        <dbReference type="Pfam" id="PF03235"/>
    </source>
</evidence>
<dbReference type="InterPro" id="IPR004919">
    <property type="entry name" value="GmrSD_N"/>
</dbReference>
<sequence>MQAGETTLKEIIQGEKQYIVPLFQRSYSWGKPQWEQLWSDIVELLENESNSPHFFGSIVTMQMEFLPEEVSKFLLIDGQQRLTTILILLATIRDQAKIIHNLKLFKEINDKYLINAYDEGENFYKLLPTQIDRQSFYQIINEEYNHIKQQKNLIAECYQFFSRKIKRFPETEYKKLINIIGGYLIVISIVLSKDDNPYLVFESLNAKGQPLTQADLIRNYLFMGIQGEKQDKMYQQYWLPMENLLQDNLTDFLRYYLTKKGKDVKKNQVYFELKEQTIKNNVSDYLKDIYKFANYYSRFLDPNQENNIKVRKYLIRIKSLDIKTVYPFLLNCYDDWQTNKLSETEFIDVCKIIENFIIRRFVCNVQTRGLNRIFALLYTQVSKNIDLENINFLDELKRHLQTQDYPQDEEFREKIKQVKLYGSNRTEKARLILESMEESFGHKEKVSFENLTIEHIMPQRLNEWWKNHLGEDYEITHELLLHSLGNLTLTAYNSELSNDSFINKQKELKNSHLEINKYFQNISQWRREEIDNRAEKLADMALTIWSYFGDKNYKNQKRRKGVTGTTPRNLKIFDEEYSVKTWRDVLETTLNIISEVEADKFEELILTFPRFLSKNRGDLRVTRQLKNGIFIEVQLSAQDIYSFCQKILETCDLSNEDWQVIIEE</sequence>
<organism evidence="3 4">
    <name type="scientific">Cyanobacterium aponinum 0216</name>
    <dbReference type="NCBI Taxonomy" id="2676140"/>
    <lineage>
        <taxon>Bacteria</taxon>
        <taxon>Bacillati</taxon>
        <taxon>Cyanobacteriota</taxon>
        <taxon>Cyanophyceae</taxon>
        <taxon>Oscillatoriophycideae</taxon>
        <taxon>Chroococcales</taxon>
        <taxon>Geminocystaceae</taxon>
        <taxon>Cyanobacterium</taxon>
    </lineage>
</organism>
<name>A0A844GZD4_9CHRO</name>
<dbReference type="Pfam" id="PF07510">
    <property type="entry name" value="GmrSD_C"/>
    <property type="match status" value="1"/>
</dbReference>
<dbReference type="EMBL" id="WMIA01000026">
    <property type="protein sequence ID" value="MTF40351.1"/>
    <property type="molecule type" value="Genomic_DNA"/>
</dbReference>
<evidence type="ECO:0000259" key="2">
    <source>
        <dbReference type="Pfam" id="PF07510"/>
    </source>
</evidence>
<dbReference type="Pfam" id="PF03235">
    <property type="entry name" value="GmrSD_N"/>
    <property type="match status" value="1"/>
</dbReference>
<accession>A0A844GZD4</accession>
<dbReference type="Proteomes" id="UP000437131">
    <property type="component" value="Unassembled WGS sequence"/>
</dbReference>
<proteinExistence type="predicted"/>
<dbReference type="InterPro" id="IPR011089">
    <property type="entry name" value="GmrSD_C"/>
</dbReference>
<dbReference type="PANTHER" id="PTHR35149">
    <property type="entry name" value="SLL5132 PROTEIN"/>
    <property type="match status" value="1"/>
</dbReference>
<protein>
    <submittedName>
        <fullName evidence="3">DUF262 domain-containing protein</fullName>
    </submittedName>
</protein>
<evidence type="ECO:0000313" key="4">
    <source>
        <dbReference type="Proteomes" id="UP000437131"/>
    </source>
</evidence>
<evidence type="ECO:0000313" key="3">
    <source>
        <dbReference type="EMBL" id="MTF40351.1"/>
    </source>
</evidence>
<reference evidence="3 4" key="1">
    <citation type="submission" date="2019-11" db="EMBL/GenBank/DDBJ databases">
        <title>Isolation of a new High Light Tolerant Cyanobacteria.</title>
        <authorList>
            <person name="Dobson Z."/>
            <person name="Vaughn N."/>
            <person name="Vaughn M."/>
            <person name="Fromme P."/>
            <person name="Mazor Y."/>
        </authorList>
    </citation>
    <scope>NUCLEOTIDE SEQUENCE [LARGE SCALE GENOMIC DNA]</scope>
    <source>
        <strain evidence="3 4">0216</strain>
    </source>
</reference>